<gene>
    <name evidence="5" type="primary">LOC102803385</name>
</gene>
<sequence length="82" mass="9127">MLWLLWWTKSRSCYCDYQCTAHFDCCDDYYTACILSSTTVKPPTPDGSCDGSCGSKGSGDCWCDLQCAANYDCCGDYLTYCS</sequence>
<evidence type="ECO:0000259" key="3">
    <source>
        <dbReference type="PROSITE" id="PS50958"/>
    </source>
</evidence>
<reference evidence="5" key="1">
    <citation type="submission" date="2025-08" db="UniProtKB">
        <authorList>
            <consortium name="RefSeq"/>
        </authorList>
    </citation>
    <scope>IDENTIFICATION</scope>
    <source>
        <tissue evidence="5">Testes</tissue>
    </source>
</reference>
<evidence type="ECO:0000256" key="2">
    <source>
        <dbReference type="SAM" id="SignalP"/>
    </source>
</evidence>
<dbReference type="InterPro" id="IPR036024">
    <property type="entry name" value="Somatomedin_B-like_dom_sf"/>
</dbReference>
<keyword evidence="1" id="KW-1015">Disulfide bond</keyword>
<evidence type="ECO:0000256" key="1">
    <source>
        <dbReference type="ARBA" id="ARBA00023157"/>
    </source>
</evidence>
<keyword evidence="4" id="KW-1185">Reference proteome</keyword>
<feature type="non-terminal residue" evidence="5">
    <location>
        <position position="82"/>
    </location>
</feature>
<dbReference type="RefSeq" id="XP_006820120.1">
    <property type="nucleotide sequence ID" value="XM_006820057.1"/>
</dbReference>
<protein>
    <submittedName>
        <fullName evidence="5">Proteoglycan 4-like</fullName>
    </submittedName>
</protein>
<dbReference type="Gene3D" id="4.10.410.20">
    <property type="match status" value="1"/>
</dbReference>
<dbReference type="Pfam" id="PF01033">
    <property type="entry name" value="Somatomedin_B"/>
    <property type="match status" value="2"/>
</dbReference>
<keyword evidence="2" id="KW-0732">Signal</keyword>
<accession>A0ABM0MJC9</accession>
<feature type="signal peptide" evidence="2">
    <location>
        <begin position="1"/>
        <end position="15"/>
    </location>
</feature>
<dbReference type="PROSITE" id="PS00524">
    <property type="entry name" value="SMB_1"/>
    <property type="match status" value="2"/>
</dbReference>
<name>A0ABM0MJC9_SACKO</name>
<feature type="domain" description="SMB" evidence="3">
    <location>
        <begin position="45"/>
        <end position="82"/>
    </location>
</feature>
<dbReference type="Proteomes" id="UP000694865">
    <property type="component" value="Unplaced"/>
</dbReference>
<organism evidence="4 5">
    <name type="scientific">Saccoglossus kowalevskii</name>
    <name type="common">Acorn worm</name>
    <dbReference type="NCBI Taxonomy" id="10224"/>
    <lineage>
        <taxon>Eukaryota</taxon>
        <taxon>Metazoa</taxon>
        <taxon>Hemichordata</taxon>
        <taxon>Enteropneusta</taxon>
        <taxon>Harrimaniidae</taxon>
        <taxon>Saccoglossus</taxon>
    </lineage>
</organism>
<dbReference type="GeneID" id="102803385"/>
<evidence type="ECO:0000313" key="5">
    <source>
        <dbReference type="RefSeq" id="XP_006820120.1"/>
    </source>
</evidence>
<proteinExistence type="predicted"/>
<evidence type="ECO:0000313" key="4">
    <source>
        <dbReference type="Proteomes" id="UP000694865"/>
    </source>
</evidence>
<feature type="chain" id="PRO_5046803444" evidence="2">
    <location>
        <begin position="16"/>
        <end position="82"/>
    </location>
</feature>
<dbReference type="SUPFAM" id="SSF90188">
    <property type="entry name" value="Somatomedin B domain"/>
    <property type="match status" value="2"/>
</dbReference>
<dbReference type="PROSITE" id="PS50958">
    <property type="entry name" value="SMB_2"/>
    <property type="match status" value="1"/>
</dbReference>
<dbReference type="InterPro" id="IPR001212">
    <property type="entry name" value="Somatomedin_B_dom"/>
</dbReference>